<comment type="caution">
    <text evidence="3">The sequence shown here is derived from an EMBL/GenBank/DDBJ whole genome shotgun (WGS) entry which is preliminary data.</text>
</comment>
<sequence length="206" mass="20163">MFRLPLALAALCLVAAVWHPVAATAHGVGSRELDPGAARAMVFLYADGDPMAFAQVQVTAPDGTVHQNARTDGRGGFAFLPSGSGVWRVAAHDGQGHRAEREVAVAPASATGAAGGPTPATGVSNPAAGGAGDVAGHPGQGAPVGQAGQAGRSGQPKALGPSGPAAVSAQAASRAGVGPSWRDVALGLSLLANLVLAAACLRHRGR</sequence>
<evidence type="ECO:0000313" key="4">
    <source>
        <dbReference type="Proteomes" id="UP000006272"/>
    </source>
</evidence>
<dbReference type="EMBL" id="ALAO01000327">
    <property type="protein sequence ID" value="EKO37898.1"/>
    <property type="molecule type" value="Genomic_DNA"/>
</dbReference>
<feature type="region of interest" description="Disordered" evidence="1">
    <location>
        <begin position="106"/>
        <end position="166"/>
    </location>
</feature>
<dbReference type="PATRIC" id="fig|1206767.3.peg.3341"/>
<feature type="compositionally biased region" description="Low complexity" evidence="1">
    <location>
        <begin position="134"/>
        <end position="150"/>
    </location>
</feature>
<keyword evidence="2" id="KW-0732">Signal</keyword>
<accession>K6H5X1</accession>
<evidence type="ECO:0000313" key="3">
    <source>
        <dbReference type="EMBL" id="EKO37898.1"/>
    </source>
</evidence>
<feature type="signal peptide" evidence="2">
    <location>
        <begin position="1"/>
        <end position="25"/>
    </location>
</feature>
<proteinExistence type="predicted"/>
<dbReference type="Proteomes" id="UP000006272">
    <property type="component" value="Unassembled WGS sequence"/>
</dbReference>
<protein>
    <recommendedName>
        <fullName evidence="5">Nickel transport protein</fullName>
    </recommendedName>
</protein>
<name>K6H5X1_9BACT</name>
<gene>
    <name evidence="3" type="ORF">B193_3415</name>
</gene>
<evidence type="ECO:0000256" key="2">
    <source>
        <dbReference type="SAM" id="SignalP"/>
    </source>
</evidence>
<dbReference type="AlphaFoldDB" id="K6H5X1"/>
<evidence type="ECO:0008006" key="5">
    <source>
        <dbReference type="Google" id="ProtNLM"/>
    </source>
</evidence>
<evidence type="ECO:0000256" key="1">
    <source>
        <dbReference type="SAM" id="MobiDB-lite"/>
    </source>
</evidence>
<feature type="compositionally biased region" description="Low complexity" evidence="1">
    <location>
        <begin position="106"/>
        <end position="124"/>
    </location>
</feature>
<organism evidence="3 4">
    <name type="scientific">Solidesulfovibrio magneticus str. Maddingley MBC34</name>
    <dbReference type="NCBI Taxonomy" id="1206767"/>
    <lineage>
        <taxon>Bacteria</taxon>
        <taxon>Pseudomonadati</taxon>
        <taxon>Thermodesulfobacteriota</taxon>
        <taxon>Desulfovibrionia</taxon>
        <taxon>Desulfovibrionales</taxon>
        <taxon>Desulfovibrionaceae</taxon>
        <taxon>Solidesulfovibrio</taxon>
    </lineage>
</organism>
<feature type="chain" id="PRO_5003891606" description="Nickel transport protein" evidence="2">
    <location>
        <begin position="26"/>
        <end position="206"/>
    </location>
</feature>
<reference evidence="3 4" key="1">
    <citation type="submission" date="2012-07" db="EMBL/GenBank/DDBJ databases">
        <title>Draft genome sequence of Desulfovibrio magneticus str. Maddingley MBC34 obtained from a metagenomic sequence of a methanogenic enrichment isolated from coal-seam formation water in Victoria, Australia.</title>
        <authorList>
            <person name="Greenfield P."/>
            <person name="Hendry P."/>
            <person name="Li D."/>
            <person name="Rosewarne C.P."/>
            <person name="Tran-Dinh N."/>
            <person name="Elbourne L.D.H."/>
            <person name="Paulsen I.T."/>
            <person name="Midgley D.J."/>
        </authorList>
    </citation>
    <scope>NUCLEOTIDE SEQUENCE [LARGE SCALE GENOMIC DNA]</scope>
    <source>
        <strain evidence="4">Maddingley MBC34</strain>
    </source>
</reference>